<reference evidence="1" key="1">
    <citation type="submission" date="2023-04" db="EMBL/GenBank/DDBJ databases">
        <title>Phytophthora fragariaefolia NBRC 109709.</title>
        <authorList>
            <person name="Ichikawa N."/>
            <person name="Sato H."/>
            <person name="Tonouchi N."/>
        </authorList>
    </citation>
    <scope>NUCLEOTIDE SEQUENCE</scope>
    <source>
        <strain evidence="1">NBRC 109709</strain>
    </source>
</reference>
<accession>A0A9W6Y311</accession>
<comment type="caution">
    <text evidence="1">The sequence shown here is derived from an EMBL/GenBank/DDBJ whole genome shotgun (WGS) entry which is preliminary data.</text>
</comment>
<sequence>MYPLVLPHYAILQLLKPSKLPDDHEVRVPDNTTFRQLQHIDRLEDKSNNIITDQEEYAPVLVLLNDSPATL</sequence>
<dbReference type="AlphaFoldDB" id="A0A9W6Y311"/>
<keyword evidence="2" id="KW-1185">Reference proteome</keyword>
<name>A0A9W6Y311_9STRA</name>
<evidence type="ECO:0000313" key="2">
    <source>
        <dbReference type="Proteomes" id="UP001165121"/>
    </source>
</evidence>
<dbReference type="OrthoDB" id="10494644at2759"/>
<gene>
    <name evidence="1" type="ORF">Pfra01_002251500</name>
</gene>
<evidence type="ECO:0000313" key="1">
    <source>
        <dbReference type="EMBL" id="GMF54143.1"/>
    </source>
</evidence>
<organism evidence="1 2">
    <name type="scientific">Phytophthora fragariaefolia</name>
    <dbReference type="NCBI Taxonomy" id="1490495"/>
    <lineage>
        <taxon>Eukaryota</taxon>
        <taxon>Sar</taxon>
        <taxon>Stramenopiles</taxon>
        <taxon>Oomycota</taxon>
        <taxon>Peronosporomycetes</taxon>
        <taxon>Peronosporales</taxon>
        <taxon>Peronosporaceae</taxon>
        <taxon>Phytophthora</taxon>
    </lineage>
</organism>
<protein>
    <submittedName>
        <fullName evidence="1">Unnamed protein product</fullName>
    </submittedName>
</protein>
<dbReference type="EMBL" id="BSXT01003452">
    <property type="protein sequence ID" value="GMF54143.1"/>
    <property type="molecule type" value="Genomic_DNA"/>
</dbReference>
<proteinExistence type="predicted"/>
<dbReference type="Proteomes" id="UP001165121">
    <property type="component" value="Unassembled WGS sequence"/>
</dbReference>